<evidence type="ECO:0000256" key="2">
    <source>
        <dbReference type="ARBA" id="ARBA00010858"/>
    </source>
</evidence>
<evidence type="ECO:0000256" key="1">
    <source>
        <dbReference type="ARBA" id="ARBA00002582"/>
    </source>
</evidence>
<sequence length="138" mass="14485">MAEHQQSPVVSHRPRVNQLVKAGTAATAGSSLLFLSGLTLTGTVIALALATPLMVLFSPVLLPAVIIISLIGAGFLTSGGFGFGAILVLSWIYRYVTGKQPPGAESLDQARLKLAGKAREMKDRAEQFGQHVTGQQTS</sequence>
<proteinExistence type="evidence at transcript level"/>
<evidence type="ECO:0000313" key="10">
    <source>
        <dbReference type="EMBL" id="EEF51616.1"/>
    </source>
</evidence>
<dbReference type="GO" id="GO:0009791">
    <property type="term" value="P:post-embryonic development"/>
    <property type="evidence" value="ECO:0007669"/>
    <property type="project" value="UniProtKB-ARBA"/>
</dbReference>
<dbReference type="GO" id="GO:0005576">
    <property type="term" value="C:extracellular region"/>
    <property type="evidence" value="ECO:0000318"/>
    <property type="project" value="GO_Central"/>
</dbReference>
<evidence type="ECO:0000313" key="11">
    <source>
        <dbReference type="Proteomes" id="UP000008311"/>
    </source>
</evidence>
<evidence type="ECO:0000256" key="7">
    <source>
        <dbReference type="RuleBase" id="RU000540"/>
    </source>
</evidence>
<dbReference type="EMBL" id="AY360219">
    <property type="protein sequence ID" value="AAR15172.1"/>
    <property type="molecule type" value="mRNA"/>
</dbReference>
<comment type="function">
    <text evidence="1">May have a structural role to stabilize the lipid body during desiccation of the seed by preventing coalescence of the oil. Probably interacts with both lipid and phospholipid moieties of lipid bodies. May also provide recognition signals for specific lipase anchorage in lipolysis during seedling growth.</text>
</comment>
<keyword evidence="4 8" id="KW-0812">Transmembrane</keyword>
<comment type="subcellular location">
    <subcellularLocation>
        <location evidence="7">Lipid droplet</location>
    </subcellularLocation>
    <subcellularLocation>
        <location evidence="7">Membrane</location>
        <topology evidence="7">Multi-pass membrane protein</topology>
    </subcellularLocation>
</comment>
<reference evidence="9" key="1">
    <citation type="journal article" date="2004" name="J. Biol. Chem.">
        <title>Cloning and characterization of the acid lipase from castor beans.</title>
        <authorList>
            <person name="Eastmond P.J."/>
        </authorList>
    </citation>
    <scope>NUCLEOTIDE SEQUENCE</scope>
</reference>
<dbReference type="KEGG" id="rcu:8289663"/>
<protein>
    <recommendedName>
        <fullName evidence="7">Oleosin</fullName>
    </recommendedName>
</protein>
<dbReference type="EMBL" id="EQ973773">
    <property type="protein sequence ID" value="EEF51616.1"/>
    <property type="molecule type" value="Genomic_DNA"/>
</dbReference>
<dbReference type="PANTHER" id="PTHR33203:SF25">
    <property type="entry name" value="OLEOSIN 18.5 KDA"/>
    <property type="match status" value="1"/>
</dbReference>
<dbReference type="OrthoDB" id="690239at2759"/>
<keyword evidence="6 8" id="KW-0472">Membrane</keyword>
<evidence type="ECO:0000256" key="8">
    <source>
        <dbReference type="SAM" id="Phobius"/>
    </source>
</evidence>
<dbReference type="PROSITE" id="PS00811">
    <property type="entry name" value="OLEOSINS"/>
    <property type="match status" value="1"/>
</dbReference>
<evidence type="ECO:0000256" key="6">
    <source>
        <dbReference type="ARBA" id="ARBA00023136"/>
    </source>
</evidence>
<dbReference type="PANTHER" id="PTHR33203">
    <property type="entry name" value="OLEOSIN"/>
    <property type="match status" value="1"/>
</dbReference>
<dbReference type="GO" id="GO:0048608">
    <property type="term" value="P:reproductive structure development"/>
    <property type="evidence" value="ECO:0007669"/>
    <property type="project" value="UniProtKB-ARBA"/>
</dbReference>
<keyword evidence="5 8" id="KW-1133">Transmembrane helix</keyword>
<evidence type="ECO:0000256" key="5">
    <source>
        <dbReference type="ARBA" id="ARBA00022989"/>
    </source>
</evidence>
<dbReference type="Proteomes" id="UP000008311">
    <property type="component" value="Unassembled WGS sequence"/>
</dbReference>
<dbReference type="GO" id="GO:0016020">
    <property type="term" value="C:membrane"/>
    <property type="evidence" value="ECO:0007669"/>
    <property type="project" value="UniProtKB-SubCell"/>
</dbReference>
<organism evidence="9">
    <name type="scientific">Ricinus communis</name>
    <name type="common">Castor bean</name>
    <dbReference type="NCBI Taxonomy" id="3988"/>
    <lineage>
        <taxon>Eukaryota</taxon>
        <taxon>Viridiplantae</taxon>
        <taxon>Streptophyta</taxon>
        <taxon>Embryophyta</taxon>
        <taxon>Tracheophyta</taxon>
        <taxon>Spermatophyta</taxon>
        <taxon>Magnoliopsida</taxon>
        <taxon>eudicotyledons</taxon>
        <taxon>Gunneridae</taxon>
        <taxon>Pentapetalae</taxon>
        <taxon>rosids</taxon>
        <taxon>fabids</taxon>
        <taxon>Malpighiales</taxon>
        <taxon>Euphorbiaceae</taxon>
        <taxon>Acalyphoideae</taxon>
        <taxon>Acalypheae</taxon>
        <taxon>Ricinus</taxon>
    </lineage>
</organism>
<dbReference type="GO" id="GO:0012511">
    <property type="term" value="C:monolayer-surrounded lipid storage body"/>
    <property type="evidence" value="ECO:0007669"/>
    <property type="project" value="InterPro"/>
</dbReference>
<feature type="transmembrane region" description="Helical" evidence="8">
    <location>
        <begin position="32"/>
        <end position="54"/>
    </location>
</feature>
<dbReference type="STRING" id="3988.Q5VKJ8"/>
<dbReference type="InterPro" id="IPR000136">
    <property type="entry name" value="Oleosin"/>
</dbReference>
<gene>
    <name evidence="9" type="primary">OLE2</name>
    <name evidence="10" type="ORF">RCOM_1502140</name>
</gene>
<dbReference type="AlphaFoldDB" id="Q5VKJ8"/>
<name>Q5VKJ8_RICCO</name>
<evidence type="ECO:0000256" key="3">
    <source>
        <dbReference type="ARBA" id="ARBA00022677"/>
    </source>
</evidence>
<comment type="similarity">
    <text evidence="2 7">Belongs to the oleosin family.</text>
</comment>
<reference evidence="11" key="3">
    <citation type="journal article" date="2010" name="Nat. Biotechnol.">
        <title>Draft genome sequence of the oilseed species Ricinus communis.</title>
        <authorList>
            <person name="Chan A.P."/>
            <person name="Crabtree J."/>
            <person name="Zhao Q."/>
            <person name="Lorenzi H."/>
            <person name="Orvis J."/>
            <person name="Puiu D."/>
            <person name="Melake-Berhan A."/>
            <person name="Jones K.M."/>
            <person name="Redman J."/>
            <person name="Chen G."/>
            <person name="Cahoon E.B."/>
            <person name="Gedil M."/>
            <person name="Stanke M."/>
            <person name="Haas B.J."/>
            <person name="Wortman J.R."/>
            <person name="Fraser-Liggett C.M."/>
            <person name="Ravel J."/>
            <person name="Rabinowicz P.D."/>
        </authorList>
    </citation>
    <scope>NUCLEOTIDE SEQUENCE [LARGE SCALE GENOMIC DNA]</scope>
    <source>
        <strain evidence="11">cv. Hale</strain>
    </source>
</reference>
<dbReference type="GeneID" id="8289663"/>
<reference evidence="10" key="2">
    <citation type="submission" date="2008-10" db="EMBL/GenBank/DDBJ databases">
        <authorList>
            <person name="Chan A."/>
            <person name="Puiu D."/>
            <person name="Melake A."/>
            <person name="Orvis J."/>
            <person name="Zhao Q."/>
            <person name="Wortman J."/>
            <person name="Utterback T."/>
            <person name="Rosovitz M.J."/>
            <person name="Inman J.M."/>
            <person name="Amedeo P."/>
            <person name="Schobel S."/>
            <person name="Galinsky K."/>
            <person name="Fraser C."/>
            <person name="Ravel J."/>
            <person name="Rabinowicz P."/>
        </authorList>
    </citation>
    <scope>NUCLEOTIDE SEQUENCE [LARGE SCALE GENOMIC DNA]</scope>
</reference>
<evidence type="ECO:0000256" key="4">
    <source>
        <dbReference type="ARBA" id="ARBA00022692"/>
    </source>
</evidence>
<dbReference type="FunCoup" id="Q5VKJ8">
    <property type="interactions" value="212"/>
</dbReference>
<evidence type="ECO:0000313" key="9">
    <source>
        <dbReference type="EMBL" id="AAR15172.1"/>
    </source>
</evidence>
<dbReference type="InParanoid" id="Q5VKJ8"/>
<keyword evidence="11" id="KW-1185">Reference proteome</keyword>
<keyword evidence="3 7" id="KW-0551">Lipid droplet</keyword>
<dbReference type="eggNOG" id="ENOG502RZIP">
    <property type="taxonomic scope" value="Eukaryota"/>
</dbReference>
<dbReference type="OMA" id="ITAMSWI"/>
<feature type="transmembrane region" description="Helical" evidence="8">
    <location>
        <begin position="60"/>
        <end position="93"/>
    </location>
</feature>
<accession>Q5VKJ8</accession>
<dbReference type="Pfam" id="PF01277">
    <property type="entry name" value="Oleosin"/>
    <property type="match status" value="1"/>
</dbReference>
<dbReference type="GO" id="GO:0019915">
    <property type="term" value="P:lipid storage"/>
    <property type="evidence" value="ECO:0000318"/>
    <property type="project" value="GO_Central"/>
</dbReference>